<dbReference type="EMBL" id="BJHV01000001">
    <property type="protein sequence ID" value="GDY42583.1"/>
    <property type="molecule type" value="Genomic_DNA"/>
</dbReference>
<proteinExistence type="predicted"/>
<name>A0A4D4K9L5_9ACTN</name>
<dbReference type="AlphaFoldDB" id="A0A4D4K9L5"/>
<dbReference type="Pfam" id="PF00656">
    <property type="entry name" value="Peptidase_C14"/>
    <property type="match status" value="1"/>
</dbReference>
<dbReference type="GO" id="GO:0004197">
    <property type="term" value="F:cysteine-type endopeptidase activity"/>
    <property type="evidence" value="ECO:0007669"/>
    <property type="project" value="InterPro"/>
</dbReference>
<organism evidence="2 3">
    <name type="scientific">Streptomyces antimycoticus</name>
    <dbReference type="NCBI Taxonomy" id="68175"/>
    <lineage>
        <taxon>Bacteria</taxon>
        <taxon>Bacillati</taxon>
        <taxon>Actinomycetota</taxon>
        <taxon>Actinomycetes</taxon>
        <taxon>Kitasatosporales</taxon>
        <taxon>Streptomycetaceae</taxon>
        <taxon>Streptomyces</taxon>
        <taxon>Streptomyces violaceusniger group</taxon>
    </lineage>
</organism>
<gene>
    <name evidence="2" type="ORF">SANT12839_034650</name>
</gene>
<feature type="domain" description="Peptidase C14 caspase" evidence="1">
    <location>
        <begin position="11"/>
        <end position="111"/>
    </location>
</feature>
<comment type="caution">
    <text evidence="2">The sequence shown here is derived from an EMBL/GenBank/DDBJ whole genome shotgun (WGS) entry which is preliminary data.</text>
</comment>
<reference evidence="2 3" key="1">
    <citation type="journal article" date="2020" name="Int. J. Syst. Evol. Microbiol.">
        <title>Reclassification of Streptomyces castelarensis and Streptomyces sporoclivatus as later heterotypic synonyms of Streptomyces antimycoticus.</title>
        <authorList>
            <person name="Komaki H."/>
            <person name="Tamura T."/>
        </authorList>
    </citation>
    <scope>NUCLEOTIDE SEQUENCE [LARGE SCALE GENOMIC DNA]</scope>
    <source>
        <strain evidence="2 3">NBRC 12839</strain>
    </source>
</reference>
<evidence type="ECO:0000313" key="3">
    <source>
        <dbReference type="Proteomes" id="UP000299290"/>
    </source>
</evidence>
<evidence type="ECO:0000259" key="1">
    <source>
        <dbReference type="Pfam" id="PF00656"/>
    </source>
</evidence>
<protein>
    <recommendedName>
        <fullName evidence="1">Peptidase C14 caspase domain-containing protein</fullName>
    </recommendedName>
</protein>
<dbReference type="InterPro" id="IPR011600">
    <property type="entry name" value="Pept_C14_caspase"/>
</dbReference>
<dbReference type="Proteomes" id="UP000299290">
    <property type="component" value="Unassembled WGS sequence"/>
</dbReference>
<keyword evidence="3" id="KW-1185">Reference proteome</keyword>
<evidence type="ECO:0000313" key="2">
    <source>
        <dbReference type="EMBL" id="GDY42583.1"/>
    </source>
</evidence>
<dbReference type="Gene3D" id="3.40.50.12660">
    <property type="match status" value="1"/>
</dbReference>
<dbReference type="GO" id="GO:0006508">
    <property type="term" value="P:proteolysis"/>
    <property type="evidence" value="ECO:0007669"/>
    <property type="project" value="InterPro"/>
</dbReference>
<dbReference type="RefSeq" id="WP_137965684.1">
    <property type="nucleotide sequence ID" value="NZ_BJHV01000001.1"/>
</dbReference>
<accession>A0A4D4K9L5</accession>
<sequence>MTAVEHDWSRTHAVIVAVEQYRGSDSWTLDGPVNDALGMRAWLTGLGVPPENIRLLASPTEENKAAVKAVDPGHRPADGATIRQVFMEELRSLDGDWLWIYWAGHGVQAPGAAGACCIRRRGTGTCGVSTR</sequence>